<evidence type="ECO:0000313" key="1">
    <source>
        <dbReference type="EMBL" id="MFC4212152.1"/>
    </source>
</evidence>
<keyword evidence="2" id="KW-1185">Reference proteome</keyword>
<protein>
    <submittedName>
        <fullName evidence="1">Uncharacterized protein</fullName>
    </submittedName>
</protein>
<dbReference type="EMBL" id="JBHSBW010000011">
    <property type="protein sequence ID" value="MFC4212152.1"/>
    <property type="molecule type" value="Genomic_DNA"/>
</dbReference>
<name>A0ABV8PDC1_9SPHI</name>
<sequence>MANKHKLNQEPEIIDAIRVLAEHFAFQPIGSRREEMLKTIIISAYSLIKADKTADLFNVLMQKLKVLNQNN</sequence>
<proteinExistence type="predicted"/>
<reference evidence="2" key="1">
    <citation type="journal article" date="2019" name="Int. J. Syst. Evol. Microbiol.">
        <title>The Global Catalogue of Microorganisms (GCM) 10K type strain sequencing project: providing services to taxonomists for standard genome sequencing and annotation.</title>
        <authorList>
            <consortium name="The Broad Institute Genomics Platform"/>
            <consortium name="The Broad Institute Genome Sequencing Center for Infectious Disease"/>
            <person name="Wu L."/>
            <person name="Ma J."/>
        </authorList>
    </citation>
    <scope>NUCLEOTIDE SEQUENCE [LARGE SCALE GENOMIC DNA]</scope>
    <source>
        <strain evidence="2">CCM 8691</strain>
    </source>
</reference>
<organism evidence="1 2">
    <name type="scientific">Pedobacter lithocola</name>
    <dbReference type="NCBI Taxonomy" id="1908239"/>
    <lineage>
        <taxon>Bacteria</taxon>
        <taxon>Pseudomonadati</taxon>
        <taxon>Bacteroidota</taxon>
        <taxon>Sphingobacteriia</taxon>
        <taxon>Sphingobacteriales</taxon>
        <taxon>Sphingobacteriaceae</taxon>
        <taxon>Pedobacter</taxon>
    </lineage>
</organism>
<evidence type="ECO:0000313" key="2">
    <source>
        <dbReference type="Proteomes" id="UP001595789"/>
    </source>
</evidence>
<accession>A0ABV8PDC1</accession>
<dbReference type="Proteomes" id="UP001595789">
    <property type="component" value="Unassembled WGS sequence"/>
</dbReference>
<dbReference type="RefSeq" id="WP_378985866.1">
    <property type="nucleotide sequence ID" value="NZ_JBHSBW010000011.1"/>
</dbReference>
<gene>
    <name evidence="1" type="ORF">ACFOWA_13210</name>
</gene>
<comment type="caution">
    <text evidence="1">The sequence shown here is derived from an EMBL/GenBank/DDBJ whole genome shotgun (WGS) entry which is preliminary data.</text>
</comment>